<evidence type="ECO:0000256" key="1">
    <source>
        <dbReference type="SAM" id="SignalP"/>
    </source>
</evidence>
<organism evidence="2 3">
    <name type="scientific">Desulfosarcina ovata subsp. sediminis</name>
    <dbReference type="NCBI Taxonomy" id="885957"/>
    <lineage>
        <taxon>Bacteria</taxon>
        <taxon>Pseudomonadati</taxon>
        <taxon>Thermodesulfobacteriota</taxon>
        <taxon>Desulfobacteria</taxon>
        <taxon>Desulfobacterales</taxon>
        <taxon>Desulfosarcinaceae</taxon>
        <taxon>Desulfosarcina</taxon>
    </lineage>
</organism>
<dbReference type="RefSeq" id="WP_155310051.1">
    <property type="nucleotide sequence ID" value="NZ_AP021876.1"/>
</dbReference>
<keyword evidence="1" id="KW-0732">Signal</keyword>
<feature type="chain" id="PRO_5030132183" evidence="1">
    <location>
        <begin position="21"/>
        <end position="182"/>
    </location>
</feature>
<feature type="signal peptide" evidence="1">
    <location>
        <begin position="1"/>
        <end position="20"/>
    </location>
</feature>
<evidence type="ECO:0000313" key="3">
    <source>
        <dbReference type="Proteomes" id="UP000425960"/>
    </source>
</evidence>
<dbReference type="InterPro" id="IPR038706">
    <property type="entry name" value="Type_VI_SciN-like_sf"/>
</dbReference>
<dbReference type="Pfam" id="PF12790">
    <property type="entry name" value="T6SS-SciN"/>
    <property type="match status" value="1"/>
</dbReference>
<gene>
    <name evidence="2" type="primary">tssJ</name>
    <name evidence="2" type="ORF">DSCO28_20890</name>
</gene>
<dbReference type="NCBIfam" id="TIGR03352">
    <property type="entry name" value="VI_chp_3"/>
    <property type="match status" value="1"/>
</dbReference>
<dbReference type="Gene3D" id="2.60.40.4150">
    <property type="entry name" value="Type VI secretion system, lipoprotein SciN"/>
    <property type="match status" value="1"/>
</dbReference>
<reference evidence="2 3" key="1">
    <citation type="submission" date="2019-11" db="EMBL/GenBank/DDBJ databases">
        <title>Comparative genomics of hydrocarbon-degrading Desulfosarcina strains.</title>
        <authorList>
            <person name="Watanabe M."/>
            <person name="Kojima H."/>
            <person name="Fukui M."/>
        </authorList>
    </citation>
    <scope>NUCLEOTIDE SEQUENCE [LARGE SCALE GENOMIC DNA]</scope>
    <source>
        <strain evidence="2 3">28bB2T</strain>
    </source>
</reference>
<accession>A0A5K7ZRG3</accession>
<dbReference type="Proteomes" id="UP000425960">
    <property type="component" value="Chromosome"/>
</dbReference>
<dbReference type="InterPro" id="IPR017734">
    <property type="entry name" value="T6SS_SciN"/>
</dbReference>
<dbReference type="PROSITE" id="PS51257">
    <property type="entry name" value="PROKAR_LIPOPROTEIN"/>
    <property type="match status" value="1"/>
</dbReference>
<name>A0A5K7ZRG3_9BACT</name>
<dbReference type="EMBL" id="AP021876">
    <property type="protein sequence ID" value="BBO81523.1"/>
    <property type="molecule type" value="Genomic_DNA"/>
</dbReference>
<proteinExistence type="predicted"/>
<dbReference type="AlphaFoldDB" id="A0A5K7ZRG3"/>
<protein>
    <submittedName>
        <fullName evidence="2">Type VI secretion protein</fullName>
    </submittedName>
</protein>
<dbReference type="KEGG" id="dov:DSCO28_20890"/>
<evidence type="ECO:0000313" key="2">
    <source>
        <dbReference type="EMBL" id="BBO81523.1"/>
    </source>
</evidence>
<sequence length="182" mass="20310">MKRLLTILSIGMLFLLIGCAAKQLPPPQWTYERDAIQMHIKADPNLNLDDGEAHTLLLCAYQLSDPNTFNQLANDQDGLYKLLECKLFGDGAAASKRMIVQPGQEITVPLDRAEGARYVALVAGYYILETERMVKMVEVPEYIEKKGFLSKTETRKPAKLAIDLLLGPQQITTISTSTPKEE</sequence>